<dbReference type="PANTHER" id="PTHR30250">
    <property type="entry name" value="PST FAMILY PREDICTED COLANIC ACID TRANSPORTER"/>
    <property type="match status" value="1"/>
</dbReference>
<feature type="transmembrane region" description="Helical" evidence="7">
    <location>
        <begin position="48"/>
        <end position="72"/>
    </location>
</feature>
<feature type="transmembrane region" description="Helical" evidence="7">
    <location>
        <begin position="153"/>
        <end position="172"/>
    </location>
</feature>
<evidence type="ECO:0000256" key="6">
    <source>
        <dbReference type="ARBA" id="ARBA00023136"/>
    </source>
</evidence>
<feature type="transmembrane region" description="Helical" evidence="7">
    <location>
        <begin position="330"/>
        <end position="350"/>
    </location>
</feature>
<keyword evidence="3" id="KW-1003">Cell membrane</keyword>
<feature type="transmembrane region" description="Helical" evidence="7">
    <location>
        <begin position="20"/>
        <end position="42"/>
    </location>
</feature>
<feature type="transmembrane region" description="Helical" evidence="7">
    <location>
        <begin position="420"/>
        <end position="439"/>
    </location>
</feature>
<comment type="caution">
    <text evidence="8">The sequence shown here is derived from an EMBL/GenBank/DDBJ whole genome shotgun (WGS) entry which is preliminary data.</text>
</comment>
<protein>
    <submittedName>
        <fullName evidence="8">Uncharacterized protein</fullName>
    </submittedName>
</protein>
<name>A0A1F6AZ50_9BACT</name>
<evidence type="ECO:0000256" key="1">
    <source>
        <dbReference type="ARBA" id="ARBA00004651"/>
    </source>
</evidence>
<evidence type="ECO:0000313" key="9">
    <source>
        <dbReference type="Proteomes" id="UP000176409"/>
    </source>
</evidence>
<gene>
    <name evidence="8" type="ORF">A2973_05025</name>
</gene>
<dbReference type="EMBL" id="MFJZ01000032">
    <property type="protein sequence ID" value="OGG29984.1"/>
    <property type="molecule type" value="Genomic_DNA"/>
</dbReference>
<keyword evidence="6 7" id="KW-0472">Membrane</keyword>
<dbReference type="Pfam" id="PF13440">
    <property type="entry name" value="Polysacc_synt_3"/>
    <property type="match status" value="1"/>
</dbReference>
<feature type="transmembrane region" description="Helical" evidence="7">
    <location>
        <begin position="178"/>
        <end position="198"/>
    </location>
</feature>
<feature type="transmembrane region" description="Helical" evidence="7">
    <location>
        <begin position="388"/>
        <end position="408"/>
    </location>
</feature>
<organism evidence="8 9">
    <name type="scientific">Candidatus Gottesmanbacteria bacterium RIFCSPLOWO2_01_FULL_49_10</name>
    <dbReference type="NCBI Taxonomy" id="1798396"/>
    <lineage>
        <taxon>Bacteria</taxon>
        <taxon>Candidatus Gottesmaniibacteriota</taxon>
    </lineage>
</organism>
<evidence type="ECO:0000256" key="5">
    <source>
        <dbReference type="ARBA" id="ARBA00022989"/>
    </source>
</evidence>
<feature type="transmembrane region" description="Helical" evidence="7">
    <location>
        <begin position="112"/>
        <end position="132"/>
    </location>
</feature>
<dbReference type="InterPro" id="IPR050833">
    <property type="entry name" value="Poly_Biosynth_Transport"/>
</dbReference>
<keyword evidence="4 7" id="KW-0812">Transmembrane</keyword>
<feature type="transmembrane region" description="Helical" evidence="7">
    <location>
        <begin position="84"/>
        <end position="106"/>
    </location>
</feature>
<proteinExistence type="inferred from homology"/>
<dbReference type="AlphaFoldDB" id="A0A1F6AZ50"/>
<evidence type="ECO:0000313" key="8">
    <source>
        <dbReference type="EMBL" id="OGG29984.1"/>
    </source>
</evidence>
<dbReference type="Proteomes" id="UP000176409">
    <property type="component" value="Unassembled WGS sequence"/>
</dbReference>
<comment type="similarity">
    <text evidence="2">Belongs to the polysaccharide synthase family.</text>
</comment>
<accession>A0A1F6AZ50</accession>
<sequence length="488" mass="54473">MSDIDIASIKKKSFSGIAALFSRTLFLQLVAFGATFLLTIFLSPAIFGVFYVVSAVISFLGYFSDVGLAAALIQKKDDLTREDLVTTFTIQQFLVGLVSIISFLLSGRIADFYRLDSAGVYLLQALIISFFLSSLKTIPSVLLERRLEFHKLVIPNILETIGFYLVAVILAWRGFGISSFTAGVLVRAVVGLVAVYSIEPWRVGMGISKRVATRLLRFGVPFQINSFLALIKDDLLTVFLGKVLPFTEVGYIGWAKKWAEVPLRLVMDSVVRVAFPAFSRLQQDMTLLGRAIERTLFGLSVTIFPLTVVIATLVRPMIDVIPRYHKWEPALLSFYLFALSSVLACLSTPLTNALNAIGKIKITLWLMVLWTSLTWVVTVLFIRLFGFHGVSAALLFIASTLVIVVALVKRIVPFSFWRSIRVPTVGVCIMGLFPLAGRVVFGNGFVWNLLAITMGGILYIVFVWRFERNTLQVIIRDMQILLPWKQSR</sequence>
<evidence type="ECO:0000256" key="2">
    <source>
        <dbReference type="ARBA" id="ARBA00007430"/>
    </source>
</evidence>
<feature type="transmembrane region" description="Helical" evidence="7">
    <location>
        <begin position="362"/>
        <end position="382"/>
    </location>
</feature>
<feature type="transmembrane region" description="Helical" evidence="7">
    <location>
        <begin position="445"/>
        <end position="466"/>
    </location>
</feature>
<dbReference type="GO" id="GO:0005886">
    <property type="term" value="C:plasma membrane"/>
    <property type="evidence" value="ECO:0007669"/>
    <property type="project" value="UniProtKB-SubCell"/>
</dbReference>
<evidence type="ECO:0000256" key="4">
    <source>
        <dbReference type="ARBA" id="ARBA00022692"/>
    </source>
</evidence>
<comment type="subcellular location">
    <subcellularLocation>
        <location evidence="1">Cell membrane</location>
        <topology evidence="1">Multi-pass membrane protein</topology>
    </subcellularLocation>
</comment>
<keyword evidence="5 7" id="KW-1133">Transmembrane helix</keyword>
<dbReference type="PANTHER" id="PTHR30250:SF10">
    <property type="entry name" value="LIPOPOLYSACCHARIDE BIOSYNTHESIS PROTEIN WZXC"/>
    <property type="match status" value="1"/>
</dbReference>
<dbReference type="STRING" id="1798396.A2973_05025"/>
<feature type="transmembrane region" description="Helical" evidence="7">
    <location>
        <begin position="295"/>
        <end position="318"/>
    </location>
</feature>
<evidence type="ECO:0000256" key="7">
    <source>
        <dbReference type="SAM" id="Phobius"/>
    </source>
</evidence>
<evidence type="ECO:0000256" key="3">
    <source>
        <dbReference type="ARBA" id="ARBA00022475"/>
    </source>
</evidence>
<reference evidence="8 9" key="1">
    <citation type="journal article" date="2016" name="Nat. Commun.">
        <title>Thousands of microbial genomes shed light on interconnected biogeochemical processes in an aquifer system.</title>
        <authorList>
            <person name="Anantharaman K."/>
            <person name="Brown C.T."/>
            <person name="Hug L.A."/>
            <person name="Sharon I."/>
            <person name="Castelle C.J."/>
            <person name="Probst A.J."/>
            <person name="Thomas B.C."/>
            <person name="Singh A."/>
            <person name="Wilkins M.J."/>
            <person name="Karaoz U."/>
            <person name="Brodie E.L."/>
            <person name="Williams K.H."/>
            <person name="Hubbard S.S."/>
            <person name="Banfield J.F."/>
        </authorList>
    </citation>
    <scope>NUCLEOTIDE SEQUENCE [LARGE SCALE GENOMIC DNA]</scope>
</reference>